<dbReference type="InterPro" id="IPR013324">
    <property type="entry name" value="RNA_pol_sigma_r3/r4-like"/>
</dbReference>
<dbReference type="AlphaFoldDB" id="A0A840CYT2"/>
<keyword evidence="3" id="KW-0731">Sigma factor</keyword>
<dbReference type="RefSeq" id="WP_183308738.1">
    <property type="nucleotide sequence ID" value="NZ_JACIEP010000019.1"/>
</dbReference>
<dbReference type="PANTHER" id="PTHR43133">
    <property type="entry name" value="RNA POLYMERASE ECF-TYPE SIGMA FACTO"/>
    <property type="match status" value="1"/>
</dbReference>
<comment type="caution">
    <text evidence="7">The sequence shown here is derived from an EMBL/GenBank/DDBJ whole genome shotgun (WGS) entry which is preliminary data.</text>
</comment>
<keyword evidence="8" id="KW-1185">Reference proteome</keyword>
<evidence type="ECO:0000259" key="5">
    <source>
        <dbReference type="Pfam" id="PF04542"/>
    </source>
</evidence>
<dbReference type="Proteomes" id="UP000555103">
    <property type="component" value="Unassembled WGS sequence"/>
</dbReference>
<reference evidence="7 8" key="1">
    <citation type="submission" date="2020-08" db="EMBL/GenBank/DDBJ databases">
        <title>Genomic Encyclopedia of Type Strains, Phase IV (KMG-IV): sequencing the most valuable type-strain genomes for metagenomic binning, comparative biology and taxonomic classification.</title>
        <authorList>
            <person name="Goeker M."/>
        </authorList>
    </citation>
    <scope>NUCLEOTIDE SEQUENCE [LARGE SCALE GENOMIC DNA]</scope>
    <source>
        <strain evidence="7 8">DSM 104969</strain>
    </source>
</reference>
<dbReference type="InterPro" id="IPR036388">
    <property type="entry name" value="WH-like_DNA-bd_sf"/>
</dbReference>
<accession>A0A840CYT2</accession>
<evidence type="ECO:0000259" key="6">
    <source>
        <dbReference type="Pfam" id="PF08281"/>
    </source>
</evidence>
<evidence type="ECO:0000313" key="7">
    <source>
        <dbReference type="EMBL" id="MBB4037895.1"/>
    </source>
</evidence>
<dbReference type="Pfam" id="PF04542">
    <property type="entry name" value="Sigma70_r2"/>
    <property type="match status" value="1"/>
</dbReference>
<dbReference type="GO" id="GO:0003677">
    <property type="term" value="F:DNA binding"/>
    <property type="evidence" value="ECO:0007669"/>
    <property type="project" value="InterPro"/>
</dbReference>
<dbReference type="EMBL" id="JACIEP010000019">
    <property type="protein sequence ID" value="MBB4037895.1"/>
    <property type="molecule type" value="Genomic_DNA"/>
</dbReference>
<dbReference type="InterPro" id="IPR007627">
    <property type="entry name" value="RNA_pol_sigma70_r2"/>
</dbReference>
<comment type="similarity">
    <text evidence="1">Belongs to the sigma-70 factor family. ECF subfamily.</text>
</comment>
<dbReference type="InterPro" id="IPR013249">
    <property type="entry name" value="RNA_pol_sigma70_r4_t2"/>
</dbReference>
<dbReference type="GO" id="GO:0016987">
    <property type="term" value="F:sigma factor activity"/>
    <property type="evidence" value="ECO:0007669"/>
    <property type="project" value="UniProtKB-KW"/>
</dbReference>
<dbReference type="InterPro" id="IPR013325">
    <property type="entry name" value="RNA_pol_sigma_r2"/>
</dbReference>
<dbReference type="NCBIfam" id="TIGR02985">
    <property type="entry name" value="Sig70_bacteroi1"/>
    <property type="match status" value="1"/>
</dbReference>
<keyword evidence="4" id="KW-0804">Transcription</keyword>
<dbReference type="Gene3D" id="1.10.1740.10">
    <property type="match status" value="1"/>
</dbReference>
<dbReference type="GO" id="GO:0006352">
    <property type="term" value="P:DNA-templated transcription initiation"/>
    <property type="evidence" value="ECO:0007669"/>
    <property type="project" value="InterPro"/>
</dbReference>
<feature type="domain" description="RNA polymerase sigma factor 70 region 4 type 2" evidence="6">
    <location>
        <begin position="121"/>
        <end position="171"/>
    </location>
</feature>
<evidence type="ECO:0000256" key="3">
    <source>
        <dbReference type="ARBA" id="ARBA00023082"/>
    </source>
</evidence>
<dbReference type="PANTHER" id="PTHR43133:SF46">
    <property type="entry name" value="RNA POLYMERASE SIGMA-70 FACTOR ECF SUBFAMILY"/>
    <property type="match status" value="1"/>
</dbReference>
<dbReference type="InterPro" id="IPR039425">
    <property type="entry name" value="RNA_pol_sigma-70-like"/>
</dbReference>
<dbReference type="InterPro" id="IPR014327">
    <property type="entry name" value="RNA_pol_sigma70_bacteroid"/>
</dbReference>
<name>A0A840CYT2_9BACT</name>
<sequence>MVQDCSFDLKAFNDFYSKNYQKFVRFAYNYVKDMPVAEDFVTESFMSYWLNKDSFNEYFNLNAYILTSVKNKCLNHLRNIQLQAKILKKISDHSQWEINMRINNLEACNPDEIFSEELQILLDKALAAMPEKTLSIFISSRYQDKTYKQIADEMTISTKGVEFHMSKALKILRKYLKDYIVLPLITVISLFFTNN</sequence>
<evidence type="ECO:0000256" key="2">
    <source>
        <dbReference type="ARBA" id="ARBA00023015"/>
    </source>
</evidence>
<dbReference type="SUPFAM" id="SSF88946">
    <property type="entry name" value="Sigma2 domain of RNA polymerase sigma factors"/>
    <property type="match status" value="1"/>
</dbReference>
<protein>
    <submittedName>
        <fullName evidence="7">RNA polymerase sigma-70 factor (ECF subfamily)</fullName>
    </submittedName>
</protein>
<evidence type="ECO:0000256" key="4">
    <source>
        <dbReference type="ARBA" id="ARBA00023163"/>
    </source>
</evidence>
<keyword evidence="2" id="KW-0805">Transcription regulation</keyword>
<dbReference type="NCBIfam" id="TIGR02937">
    <property type="entry name" value="sigma70-ECF"/>
    <property type="match status" value="1"/>
</dbReference>
<feature type="domain" description="RNA polymerase sigma-70 region 2" evidence="5">
    <location>
        <begin position="16"/>
        <end position="79"/>
    </location>
</feature>
<evidence type="ECO:0000313" key="8">
    <source>
        <dbReference type="Proteomes" id="UP000555103"/>
    </source>
</evidence>
<dbReference type="Gene3D" id="1.10.10.10">
    <property type="entry name" value="Winged helix-like DNA-binding domain superfamily/Winged helix DNA-binding domain"/>
    <property type="match status" value="1"/>
</dbReference>
<dbReference type="Pfam" id="PF08281">
    <property type="entry name" value="Sigma70_r4_2"/>
    <property type="match status" value="1"/>
</dbReference>
<dbReference type="SUPFAM" id="SSF88659">
    <property type="entry name" value="Sigma3 and sigma4 domains of RNA polymerase sigma factors"/>
    <property type="match status" value="1"/>
</dbReference>
<gene>
    <name evidence="7" type="ORF">GGR21_003819</name>
</gene>
<organism evidence="7 8">
    <name type="scientific">Dysgonomonas hofstadii</name>
    <dbReference type="NCBI Taxonomy" id="637886"/>
    <lineage>
        <taxon>Bacteria</taxon>
        <taxon>Pseudomonadati</taxon>
        <taxon>Bacteroidota</taxon>
        <taxon>Bacteroidia</taxon>
        <taxon>Bacteroidales</taxon>
        <taxon>Dysgonomonadaceae</taxon>
        <taxon>Dysgonomonas</taxon>
    </lineage>
</organism>
<dbReference type="InterPro" id="IPR014284">
    <property type="entry name" value="RNA_pol_sigma-70_dom"/>
</dbReference>
<proteinExistence type="inferred from homology"/>
<evidence type="ECO:0000256" key="1">
    <source>
        <dbReference type="ARBA" id="ARBA00010641"/>
    </source>
</evidence>